<feature type="transmembrane region" description="Helical" evidence="1">
    <location>
        <begin position="230"/>
        <end position="247"/>
    </location>
</feature>
<sequence>MATVAPLTALAPEPTRSRGRPSTMFVWLSALCLLIAVIGFIPTYWAQIAQNTFRGTPLIHLHAIVFTAWPLLLVSQSVLIARGGLRHHRAWGLAGIVLATTMFLVGLATAVVGMEHRIAQGYGDLGRHFLVVPFAAIGGFYGFFIAAIANINRSEWHKRFIIVATASVLQAAMARFFFYAAHGMAAGQRPDSFPPAPVAASLLPIFTLDLIIVGGAVIDWRRGGKVHPAWLWGLGILVPVQLLRVPLSQTDAWMAFADWLTRFT</sequence>
<feature type="transmembrane region" description="Helical" evidence="1">
    <location>
        <begin position="25"/>
        <end position="46"/>
    </location>
</feature>
<organism evidence="2 3">
    <name type="scientific">Novosphingobium tardum</name>
    <dbReference type="NCBI Taxonomy" id="1538021"/>
    <lineage>
        <taxon>Bacteria</taxon>
        <taxon>Pseudomonadati</taxon>
        <taxon>Pseudomonadota</taxon>
        <taxon>Alphaproteobacteria</taxon>
        <taxon>Sphingomonadales</taxon>
        <taxon>Sphingomonadaceae</taxon>
        <taxon>Novosphingobium</taxon>
    </lineage>
</organism>
<feature type="transmembrane region" description="Helical" evidence="1">
    <location>
        <begin position="58"/>
        <end position="79"/>
    </location>
</feature>
<feature type="transmembrane region" description="Helical" evidence="1">
    <location>
        <begin position="91"/>
        <end position="113"/>
    </location>
</feature>
<keyword evidence="1" id="KW-0472">Membrane</keyword>
<keyword evidence="3" id="KW-1185">Reference proteome</keyword>
<feature type="transmembrane region" description="Helical" evidence="1">
    <location>
        <begin position="160"/>
        <end position="178"/>
    </location>
</feature>
<proteinExistence type="predicted"/>
<evidence type="ECO:0008006" key="4">
    <source>
        <dbReference type="Google" id="ProtNLM"/>
    </source>
</evidence>
<evidence type="ECO:0000313" key="2">
    <source>
        <dbReference type="EMBL" id="MFC4295688.1"/>
    </source>
</evidence>
<name>A0ABV8RRA7_9SPHN</name>
<dbReference type="EMBL" id="JBHSDR010000006">
    <property type="protein sequence ID" value="MFC4295688.1"/>
    <property type="molecule type" value="Genomic_DNA"/>
</dbReference>
<evidence type="ECO:0000313" key="3">
    <source>
        <dbReference type="Proteomes" id="UP001595828"/>
    </source>
</evidence>
<accession>A0ABV8RRA7</accession>
<dbReference type="Proteomes" id="UP001595828">
    <property type="component" value="Unassembled WGS sequence"/>
</dbReference>
<keyword evidence="1" id="KW-1133">Transmembrane helix</keyword>
<gene>
    <name evidence="2" type="ORF">ACFO0A_11550</name>
</gene>
<keyword evidence="1" id="KW-0812">Transmembrane</keyword>
<reference evidence="3" key="1">
    <citation type="journal article" date="2019" name="Int. J. Syst. Evol. Microbiol.">
        <title>The Global Catalogue of Microorganisms (GCM) 10K type strain sequencing project: providing services to taxonomists for standard genome sequencing and annotation.</title>
        <authorList>
            <consortium name="The Broad Institute Genomics Platform"/>
            <consortium name="The Broad Institute Genome Sequencing Center for Infectious Disease"/>
            <person name="Wu L."/>
            <person name="Ma J."/>
        </authorList>
    </citation>
    <scope>NUCLEOTIDE SEQUENCE [LARGE SCALE GENOMIC DNA]</scope>
    <source>
        <strain evidence="3">CGMCC 1.12989</strain>
    </source>
</reference>
<comment type="caution">
    <text evidence="2">The sequence shown here is derived from an EMBL/GenBank/DDBJ whole genome shotgun (WGS) entry which is preliminary data.</text>
</comment>
<feature type="transmembrane region" description="Helical" evidence="1">
    <location>
        <begin position="125"/>
        <end position="148"/>
    </location>
</feature>
<protein>
    <recommendedName>
        <fullName evidence="4">DUF2306 domain-containing protein</fullName>
    </recommendedName>
</protein>
<feature type="transmembrane region" description="Helical" evidence="1">
    <location>
        <begin position="198"/>
        <end position="218"/>
    </location>
</feature>
<evidence type="ECO:0000256" key="1">
    <source>
        <dbReference type="SAM" id="Phobius"/>
    </source>
</evidence>